<dbReference type="PANTHER" id="PTHR11575:SF24">
    <property type="entry name" value="5'-NUCLEOTIDASE"/>
    <property type="match status" value="1"/>
</dbReference>
<dbReference type="InterPro" id="IPR008334">
    <property type="entry name" value="5'-Nucleotdase_C"/>
</dbReference>
<dbReference type="SUPFAM" id="SSF55816">
    <property type="entry name" value="5'-nucleotidase (syn. UDP-sugar hydrolase), C-terminal domain"/>
    <property type="match status" value="1"/>
</dbReference>
<evidence type="ECO:0000313" key="4">
    <source>
        <dbReference type="Proteomes" id="UP001259982"/>
    </source>
</evidence>
<sequence length="795" mass="81266">MFNSGSRAATGLCVILTAVLAGCGGDDSGTPGNGDAGGQLSAAVRTSVVTTDDCASGSGIEVDSGIDENGNGTLDDGEVDDTQLVCDGTAGTDALVETETVPAGDRCPDGGVLVRAGQDDDGDGMLGDSEVDSTDTVCNGESGRFALQLLHLADMDGAPEALQNVNGFSALVDAFRDDMPASTLVLSSGDNYIPGPRYFAASDDALVEELGAPGNGRGDIAFVNALGVRAAALGNHDLDDGTEAFAGIIAPDGDYPGAAFPYISANVDFSTDANLSGRVVDDGLLAEDGAGAVAGSAVVLVNGERIGIVGASTPALASITSTGGLTINPPLVDNDEQLFDDLAAAIQPTVNALRASGIDKIVLLGHMQQIAIEKALAVRLEGVDIIVAGGSNTLLADGDDILRDGDTAADTYPLLYTSPADEPVLVVNVDGDYRYLGRLVVEFDGNGVLDLDSLDPALNGAWASTQAVVDMVGGTPIPRVAEVSEALAEVLVARDGNVLGNTAVFLDGRRSEVRTEETNLGNLTADANLWYAQQADPEVDISLKNGGGIRSAIGQVLVQPGSNEAPQLLPPAANEAVGKPAGGVSQFDVEGSLRFNNSLTLLTVTADELLDIMEHGVSATAPGATPGQFPQIGGMRIAFDPNATARQGGDTNGGAAVMGERIRTLEIIDENGAVLETVVANGILQVDPNRSFRMVTLNFTVSCVAGTDNMASDACGDGYPFKNLTAPDRADLPLAADFDPAFDPGNADFAGIGTEQDAFAEYLFNFHPDAAMAFDQAETDPAADMRIENLGASAP</sequence>
<name>A0ABU3BAM2_9GAMM</name>
<dbReference type="InterPro" id="IPR029052">
    <property type="entry name" value="Metallo-depent_PP-like"/>
</dbReference>
<protein>
    <submittedName>
        <fullName evidence="3">Bifunctional metallophosphatase/5'-nucleotidase</fullName>
    </submittedName>
</protein>
<dbReference type="Gene3D" id="3.60.21.10">
    <property type="match status" value="1"/>
</dbReference>
<accession>A0ABU3BAM2</accession>
<comment type="caution">
    <text evidence="3">The sequence shown here is derived from an EMBL/GenBank/DDBJ whole genome shotgun (WGS) entry which is preliminary data.</text>
</comment>
<dbReference type="Pfam" id="PF23657">
    <property type="entry name" value="DUF7151"/>
    <property type="match status" value="2"/>
</dbReference>
<dbReference type="Pfam" id="PF02872">
    <property type="entry name" value="5_nucleotid_C"/>
    <property type="match status" value="1"/>
</dbReference>
<feature type="domain" description="DUF7151" evidence="2">
    <location>
        <begin position="52"/>
        <end position="86"/>
    </location>
</feature>
<dbReference type="Proteomes" id="UP001259982">
    <property type="component" value="Unassembled WGS sequence"/>
</dbReference>
<dbReference type="PROSITE" id="PS51257">
    <property type="entry name" value="PROKAR_LIPOPROTEIN"/>
    <property type="match status" value="1"/>
</dbReference>
<organism evidence="3 4">
    <name type="scientific">Spectribacter acetivorans</name>
    <dbReference type="NCBI Taxonomy" id="3075603"/>
    <lineage>
        <taxon>Bacteria</taxon>
        <taxon>Pseudomonadati</taxon>
        <taxon>Pseudomonadota</taxon>
        <taxon>Gammaproteobacteria</taxon>
        <taxon>Salinisphaerales</taxon>
        <taxon>Salinisphaeraceae</taxon>
        <taxon>Spectribacter</taxon>
    </lineage>
</organism>
<evidence type="ECO:0000259" key="2">
    <source>
        <dbReference type="Pfam" id="PF23657"/>
    </source>
</evidence>
<feature type="domain" description="DUF7151" evidence="2">
    <location>
        <begin position="94"/>
        <end position="138"/>
    </location>
</feature>
<dbReference type="InterPro" id="IPR036907">
    <property type="entry name" value="5'-Nucleotdase_C_sf"/>
</dbReference>
<dbReference type="InterPro" id="IPR006179">
    <property type="entry name" value="5_nucleotidase/apyrase"/>
</dbReference>
<dbReference type="EMBL" id="JAVRHY010000015">
    <property type="protein sequence ID" value="MDT0619510.1"/>
    <property type="molecule type" value="Genomic_DNA"/>
</dbReference>
<evidence type="ECO:0000259" key="1">
    <source>
        <dbReference type="Pfam" id="PF02872"/>
    </source>
</evidence>
<dbReference type="PANTHER" id="PTHR11575">
    <property type="entry name" value="5'-NUCLEOTIDASE-RELATED"/>
    <property type="match status" value="1"/>
</dbReference>
<evidence type="ECO:0000313" key="3">
    <source>
        <dbReference type="EMBL" id="MDT0619510.1"/>
    </source>
</evidence>
<dbReference type="InterPro" id="IPR055575">
    <property type="entry name" value="DUF7151"/>
</dbReference>
<dbReference type="PRINTS" id="PR01607">
    <property type="entry name" value="APYRASEFAMLY"/>
</dbReference>
<reference evidence="3 4" key="1">
    <citation type="submission" date="2023-09" db="EMBL/GenBank/DDBJ databases">
        <authorList>
            <person name="Rey-Velasco X."/>
        </authorList>
    </citation>
    <scope>NUCLEOTIDE SEQUENCE [LARGE SCALE GENOMIC DNA]</scope>
    <source>
        <strain evidence="3 4">P385</strain>
    </source>
</reference>
<proteinExistence type="predicted"/>
<dbReference type="SUPFAM" id="SSF56300">
    <property type="entry name" value="Metallo-dependent phosphatases"/>
    <property type="match status" value="1"/>
</dbReference>
<dbReference type="Gene3D" id="3.90.780.10">
    <property type="entry name" value="5'-Nucleotidase, C-terminal domain"/>
    <property type="match status" value="1"/>
</dbReference>
<gene>
    <name evidence="3" type="ORF">RM531_13610</name>
</gene>
<feature type="domain" description="5'-Nucleotidase C-terminal" evidence="1">
    <location>
        <begin position="499"/>
        <end position="702"/>
    </location>
</feature>
<keyword evidence="4" id="KW-1185">Reference proteome</keyword>
<dbReference type="RefSeq" id="WP_311659987.1">
    <property type="nucleotide sequence ID" value="NZ_JAVRHY010000015.1"/>
</dbReference>